<keyword evidence="5 9" id="KW-1133">Transmembrane helix</keyword>
<evidence type="ECO:0000259" key="10">
    <source>
        <dbReference type="Pfam" id="PF01966"/>
    </source>
</evidence>
<dbReference type="Gene3D" id="1.10.3210.10">
    <property type="entry name" value="Hypothetical protein af1432"/>
    <property type="match status" value="1"/>
</dbReference>
<keyword evidence="3 9" id="KW-0812">Transmembrane</keyword>
<evidence type="ECO:0000256" key="1">
    <source>
        <dbReference type="ARBA" id="ARBA00004236"/>
    </source>
</evidence>
<name>A0ABT4UIM7_9BACT</name>
<dbReference type="Pfam" id="PF01966">
    <property type="entry name" value="HD"/>
    <property type="match status" value="1"/>
</dbReference>
<gene>
    <name evidence="12" type="ORF">O3P16_04420</name>
</gene>
<dbReference type="RefSeq" id="WP_407030367.1">
    <property type="nucleotide sequence ID" value="NZ_JAQGEF010000004.1"/>
</dbReference>
<dbReference type="InterPro" id="IPR003607">
    <property type="entry name" value="HD/PDEase_dom"/>
</dbReference>
<feature type="transmembrane region" description="Helical" evidence="9">
    <location>
        <begin position="247"/>
        <end position="266"/>
    </location>
</feature>
<dbReference type="InterPro" id="IPR043760">
    <property type="entry name" value="PycTM_dom"/>
</dbReference>
<reference evidence="12 13" key="1">
    <citation type="submission" date="2022-12" db="EMBL/GenBank/DDBJ databases">
        <title>Chitinophagaceae gen. sp. nov., a new member of the family Chitinophagaceae, isolated from soil in a chemical factory.</title>
        <authorList>
            <person name="Ke Z."/>
        </authorList>
    </citation>
    <scope>NUCLEOTIDE SEQUENCE [LARGE SCALE GENOMIC DNA]</scope>
    <source>
        <strain evidence="12 13">LY-5</strain>
    </source>
</reference>
<dbReference type="InterPro" id="IPR006674">
    <property type="entry name" value="HD_domain"/>
</dbReference>
<comment type="caution">
    <text evidence="12">The sequence shown here is derived from an EMBL/GenBank/DDBJ whole genome shotgun (WGS) entry which is preliminary data.</text>
</comment>
<feature type="domain" description="Pycsar effector protein" evidence="11">
    <location>
        <begin position="227"/>
        <end position="387"/>
    </location>
</feature>
<evidence type="ECO:0000256" key="8">
    <source>
        <dbReference type="SAM" id="MobiDB-lite"/>
    </source>
</evidence>
<accession>A0ABT4UIM7</accession>
<evidence type="ECO:0000256" key="9">
    <source>
        <dbReference type="SAM" id="Phobius"/>
    </source>
</evidence>
<keyword evidence="13" id="KW-1185">Reference proteome</keyword>
<feature type="region of interest" description="Disordered" evidence="8">
    <location>
        <begin position="200"/>
        <end position="224"/>
    </location>
</feature>
<comment type="subcellular location">
    <subcellularLocation>
        <location evidence="1">Cell membrane</location>
    </subcellularLocation>
</comment>
<evidence type="ECO:0000256" key="2">
    <source>
        <dbReference type="ARBA" id="ARBA00022475"/>
    </source>
</evidence>
<dbReference type="CDD" id="cd00077">
    <property type="entry name" value="HDc"/>
    <property type="match status" value="1"/>
</dbReference>
<feature type="transmembrane region" description="Helical" evidence="9">
    <location>
        <begin position="272"/>
        <end position="294"/>
    </location>
</feature>
<keyword evidence="7 9" id="KW-0472">Membrane</keyword>
<evidence type="ECO:0000256" key="7">
    <source>
        <dbReference type="ARBA" id="ARBA00023136"/>
    </source>
</evidence>
<evidence type="ECO:0000256" key="4">
    <source>
        <dbReference type="ARBA" id="ARBA00022741"/>
    </source>
</evidence>
<organism evidence="12 13">
    <name type="scientific">Polluticaenibacter yanchengensis</name>
    <dbReference type="NCBI Taxonomy" id="3014562"/>
    <lineage>
        <taxon>Bacteria</taxon>
        <taxon>Pseudomonadati</taxon>
        <taxon>Bacteroidota</taxon>
        <taxon>Chitinophagia</taxon>
        <taxon>Chitinophagales</taxon>
        <taxon>Chitinophagaceae</taxon>
        <taxon>Polluticaenibacter</taxon>
    </lineage>
</organism>
<sequence>MDFKQLTLDVEKYAQQYFNQNFRPEFLYHNKEHTLSVVVSAEKLGHHYQLSDEDMFVVSAASWFHDLGYFENCQAHEKSSAALARDFLKAKNVDERVIQKVEGCILATIMPQNPKNLLEQIVCDSDFSHFGNLKFIDCNKNLRKELMQRFGKEVDKDVWRKQAEELMEKHRYHTDYANELYAPLKAANLNFIKSKLEESEKEKKTDKEKKDKKEKNNDKPDKGIETMFRITSTNNQRLSDMADRKSNILITVNSILLSAILSLLVRKLDSNTFLIIPTIIILIVAVVTMVYAILATRPKIPDGKFTRDQLANKNVNLMFFGNFYKMSLEEYKHGMLQVMDDKDFLYGSLIRDVYSQGIVLGRKYKLLRIAYNVFMFGVAIAVIAFVISIMSIH</sequence>
<keyword evidence="6" id="KW-0051">Antiviral defense</keyword>
<evidence type="ECO:0000259" key="11">
    <source>
        <dbReference type="Pfam" id="PF18967"/>
    </source>
</evidence>
<keyword evidence="4" id="KW-0547">Nucleotide-binding</keyword>
<evidence type="ECO:0000256" key="3">
    <source>
        <dbReference type="ARBA" id="ARBA00022692"/>
    </source>
</evidence>
<evidence type="ECO:0000256" key="6">
    <source>
        <dbReference type="ARBA" id="ARBA00023118"/>
    </source>
</evidence>
<dbReference type="SUPFAM" id="SSF109604">
    <property type="entry name" value="HD-domain/PDEase-like"/>
    <property type="match status" value="1"/>
</dbReference>
<keyword evidence="2" id="KW-1003">Cell membrane</keyword>
<feature type="transmembrane region" description="Helical" evidence="9">
    <location>
        <begin position="369"/>
        <end position="392"/>
    </location>
</feature>
<evidence type="ECO:0000313" key="12">
    <source>
        <dbReference type="EMBL" id="MDA3614038.1"/>
    </source>
</evidence>
<protein>
    <submittedName>
        <fullName evidence="12">DUF5706 domain-containing protein</fullName>
    </submittedName>
</protein>
<dbReference type="Proteomes" id="UP001210231">
    <property type="component" value="Unassembled WGS sequence"/>
</dbReference>
<dbReference type="Pfam" id="PF18967">
    <property type="entry name" value="PycTM"/>
    <property type="match status" value="1"/>
</dbReference>
<feature type="domain" description="HD" evidence="10">
    <location>
        <begin position="32"/>
        <end position="126"/>
    </location>
</feature>
<proteinExistence type="predicted"/>
<evidence type="ECO:0000256" key="5">
    <source>
        <dbReference type="ARBA" id="ARBA00022989"/>
    </source>
</evidence>
<evidence type="ECO:0000313" key="13">
    <source>
        <dbReference type="Proteomes" id="UP001210231"/>
    </source>
</evidence>
<dbReference type="EMBL" id="JAQGEF010000004">
    <property type="protein sequence ID" value="MDA3614038.1"/>
    <property type="molecule type" value="Genomic_DNA"/>
</dbReference>